<organism evidence="2 3">
    <name type="scientific">Pleurodeles waltl</name>
    <name type="common">Iberian ribbed newt</name>
    <dbReference type="NCBI Taxonomy" id="8319"/>
    <lineage>
        <taxon>Eukaryota</taxon>
        <taxon>Metazoa</taxon>
        <taxon>Chordata</taxon>
        <taxon>Craniata</taxon>
        <taxon>Vertebrata</taxon>
        <taxon>Euteleostomi</taxon>
        <taxon>Amphibia</taxon>
        <taxon>Batrachia</taxon>
        <taxon>Caudata</taxon>
        <taxon>Salamandroidea</taxon>
        <taxon>Salamandridae</taxon>
        <taxon>Pleurodelinae</taxon>
        <taxon>Pleurodeles</taxon>
    </lineage>
</organism>
<feature type="compositionally biased region" description="Basic and acidic residues" evidence="1">
    <location>
        <begin position="14"/>
        <end position="32"/>
    </location>
</feature>
<feature type="region of interest" description="Disordered" evidence="1">
    <location>
        <begin position="1"/>
        <end position="123"/>
    </location>
</feature>
<dbReference type="AlphaFoldDB" id="A0AAV7NK36"/>
<dbReference type="Proteomes" id="UP001066276">
    <property type="component" value="Chromosome 8"/>
</dbReference>
<name>A0AAV7NK36_PLEWA</name>
<protein>
    <submittedName>
        <fullName evidence="2">Uncharacterized protein</fullName>
    </submittedName>
</protein>
<feature type="compositionally biased region" description="Basic residues" evidence="1">
    <location>
        <begin position="36"/>
        <end position="54"/>
    </location>
</feature>
<evidence type="ECO:0000313" key="2">
    <source>
        <dbReference type="EMBL" id="KAJ1115009.1"/>
    </source>
</evidence>
<accession>A0AAV7NK36</accession>
<gene>
    <name evidence="2" type="ORF">NDU88_003237</name>
</gene>
<keyword evidence="3" id="KW-1185">Reference proteome</keyword>
<sequence>MPAGTYEKRRKWREKREETRTRSVRGTPEESTTRTSSRKRKWMPLKREKTRTRSARGMPEESATRTASRMKKRAPLWRKETWARSARRTPEEPVTSGSYTAPKSRTQKPVTSKGGTWLAQIRA</sequence>
<evidence type="ECO:0000256" key="1">
    <source>
        <dbReference type="SAM" id="MobiDB-lite"/>
    </source>
</evidence>
<evidence type="ECO:0000313" key="3">
    <source>
        <dbReference type="Proteomes" id="UP001066276"/>
    </source>
</evidence>
<comment type="caution">
    <text evidence="2">The sequence shown here is derived from an EMBL/GenBank/DDBJ whole genome shotgun (WGS) entry which is preliminary data.</text>
</comment>
<proteinExistence type="predicted"/>
<feature type="compositionally biased region" description="Polar residues" evidence="1">
    <location>
        <begin position="95"/>
        <end position="114"/>
    </location>
</feature>
<dbReference type="EMBL" id="JANPWB010000012">
    <property type="protein sequence ID" value="KAJ1115009.1"/>
    <property type="molecule type" value="Genomic_DNA"/>
</dbReference>
<reference evidence="2" key="1">
    <citation type="journal article" date="2022" name="bioRxiv">
        <title>Sequencing and chromosome-scale assembly of the giantPleurodeles waltlgenome.</title>
        <authorList>
            <person name="Brown T."/>
            <person name="Elewa A."/>
            <person name="Iarovenko S."/>
            <person name="Subramanian E."/>
            <person name="Araus A.J."/>
            <person name="Petzold A."/>
            <person name="Susuki M."/>
            <person name="Suzuki K.-i.T."/>
            <person name="Hayashi T."/>
            <person name="Toyoda A."/>
            <person name="Oliveira C."/>
            <person name="Osipova E."/>
            <person name="Leigh N.D."/>
            <person name="Simon A."/>
            <person name="Yun M.H."/>
        </authorList>
    </citation>
    <scope>NUCLEOTIDE SEQUENCE</scope>
    <source>
        <strain evidence="2">20211129_DDA</strain>
        <tissue evidence="2">Liver</tissue>
    </source>
</reference>